<feature type="domain" description="SRS" evidence="1">
    <location>
        <begin position="200"/>
        <end position="308"/>
    </location>
</feature>
<dbReference type="Proteomes" id="UP000224006">
    <property type="component" value="Chromosome II"/>
</dbReference>
<dbReference type="AlphaFoldDB" id="A0A2A9MFU9"/>
<protein>
    <submittedName>
        <fullName evidence="2">SAG-related sequence</fullName>
    </submittedName>
</protein>
<dbReference type="GO" id="GO:0016020">
    <property type="term" value="C:membrane"/>
    <property type="evidence" value="ECO:0007669"/>
    <property type="project" value="InterPro"/>
</dbReference>
<accession>A0A2A9MFU9</accession>
<dbReference type="Pfam" id="PF04092">
    <property type="entry name" value="SAG"/>
    <property type="match status" value="2"/>
</dbReference>
<keyword evidence="3" id="KW-1185">Reference proteome</keyword>
<organism evidence="2 3">
    <name type="scientific">Besnoitia besnoiti</name>
    <name type="common">Apicomplexan protozoan</name>
    <dbReference type="NCBI Taxonomy" id="94643"/>
    <lineage>
        <taxon>Eukaryota</taxon>
        <taxon>Sar</taxon>
        <taxon>Alveolata</taxon>
        <taxon>Apicomplexa</taxon>
        <taxon>Conoidasida</taxon>
        <taxon>Coccidia</taxon>
        <taxon>Eucoccidiorida</taxon>
        <taxon>Eimeriorina</taxon>
        <taxon>Sarcocystidae</taxon>
        <taxon>Besnoitia</taxon>
    </lineage>
</organism>
<gene>
    <name evidence="2" type="ORF">BESB_033430</name>
</gene>
<evidence type="ECO:0000259" key="1">
    <source>
        <dbReference type="Pfam" id="PF04092"/>
    </source>
</evidence>
<dbReference type="EMBL" id="NWUJ01000002">
    <property type="protein sequence ID" value="PFH36885.1"/>
    <property type="molecule type" value="Genomic_DNA"/>
</dbReference>
<comment type="caution">
    <text evidence="2">The sequence shown here is derived from an EMBL/GenBank/DDBJ whole genome shotgun (WGS) entry which is preliminary data.</text>
</comment>
<reference evidence="2 3" key="1">
    <citation type="submission" date="2017-09" db="EMBL/GenBank/DDBJ databases">
        <title>Genome sequencing of Besnoitia besnoiti strain Bb-Ger1.</title>
        <authorList>
            <person name="Schares G."/>
            <person name="Venepally P."/>
            <person name="Lorenzi H.A."/>
        </authorList>
    </citation>
    <scope>NUCLEOTIDE SEQUENCE [LARGE SCALE GENOMIC DNA]</scope>
    <source>
        <strain evidence="2 3">Bb-Ger1</strain>
    </source>
</reference>
<name>A0A2A9MFU9_BESBE</name>
<dbReference type="SUPFAM" id="SSF74877">
    <property type="entry name" value="Major surface antigen p30, SAG1"/>
    <property type="match status" value="1"/>
</dbReference>
<feature type="domain" description="SRS" evidence="1">
    <location>
        <begin position="68"/>
        <end position="180"/>
    </location>
</feature>
<dbReference type="InterPro" id="IPR007226">
    <property type="entry name" value="SRS_dom"/>
</dbReference>
<dbReference type="InterPro" id="IPR036755">
    <property type="entry name" value="SRS_dom_sf"/>
</dbReference>
<evidence type="ECO:0000313" key="3">
    <source>
        <dbReference type="Proteomes" id="UP000224006"/>
    </source>
</evidence>
<dbReference type="Gene3D" id="2.60.40.1320">
    <property type="entry name" value="SRS domain"/>
    <property type="match status" value="2"/>
</dbReference>
<sequence length="351" mass="37984">MWRRAPNPERQMSGCACLVRVRRSFRAPLASAVPSRVFDLFCLVFFVASTVVSYSPATVSGFRSATDVATCREGSGPLLLSIRHPAATVQFRCSEGTELLQLSFRKKPCGNTACSRSAGAALQSEVSKDEHKIVTLHTGLSLPKKPTTAYYFCGRNNPAPGAKLRPFQEAQKTCTVQVSVWGQNRETVPEGHTCAEGKIIATVIGASRKTTFQCGANQILNPVLFENVFTEKRKSGDTVEEKEVPLPALVESATLVENGTAGGADVAYTLSVTTLPLFPQTFFYRCVPKPSRKRALPTTGERNCKVSIFVEHADPASGPLLNIAETAVLRGGNVCFVFIVVVVTAAIERLR</sequence>
<dbReference type="KEGG" id="bbes:BESB_033430"/>
<evidence type="ECO:0000313" key="2">
    <source>
        <dbReference type="EMBL" id="PFH36885.1"/>
    </source>
</evidence>
<dbReference type="RefSeq" id="XP_029220894.1">
    <property type="nucleotide sequence ID" value="XM_029361929.1"/>
</dbReference>
<dbReference type="GeneID" id="40308324"/>
<dbReference type="VEuPathDB" id="ToxoDB:BESB_033430"/>
<proteinExistence type="predicted"/>